<dbReference type="EMBL" id="ML975999">
    <property type="protein sequence ID" value="KAF1947271.1"/>
    <property type="molecule type" value="Genomic_DNA"/>
</dbReference>
<sequence>MSWSFQLQSINRSFERIGSWYQEFMQRTELCFRGLHERIVRLEEGEALQGPTDEQVERVLRKILAERFADPVIHHVGKRRTMEEGEHFVRNPEDQSHPRPVAMDIASLLVSPESVPSKAYMETFHMLENRLDNFPRIDLNTSDPDHDEDSKTNINAKNTQWLDRV</sequence>
<protein>
    <submittedName>
        <fullName evidence="2">Uncharacterized protein</fullName>
    </submittedName>
</protein>
<dbReference type="OrthoDB" id="3735750at2759"/>
<dbReference type="Proteomes" id="UP000800038">
    <property type="component" value="Unassembled WGS sequence"/>
</dbReference>
<proteinExistence type="predicted"/>
<accession>A0A6A5T3U9</accession>
<feature type="region of interest" description="Disordered" evidence="1">
    <location>
        <begin position="138"/>
        <end position="165"/>
    </location>
</feature>
<organism evidence="2 3">
    <name type="scientific">Clathrospora elynae</name>
    <dbReference type="NCBI Taxonomy" id="706981"/>
    <lineage>
        <taxon>Eukaryota</taxon>
        <taxon>Fungi</taxon>
        <taxon>Dikarya</taxon>
        <taxon>Ascomycota</taxon>
        <taxon>Pezizomycotina</taxon>
        <taxon>Dothideomycetes</taxon>
        <taxon>Pleosporomycetidae</taxon>
        <taxon>Pleosporales</taxon>
        <taxon>Diademaceae</taxon>
        <taxon>Clathrospora</taxon>
    </lineage>
</organism>
<evidence type="ECO:0000313" key="3">
    <source>
        <dbReference type="Proteomes" id="UP000800038"/>
    </source>
</evidence>
<reference evidence="2" key="1">
    <citation type="journal article" date="2020" name="Stud. Mycol.">
        <title>101 Dothideomycetes genomes: a test case for predicting lifestyles and emergence of pathogens.</title>
        <authorList>
            <person name="Haridas S."/>
            <person name="Albert R."/>
            <person name="Binder M."/>
            <person name="Bloem J."/>
            <person name="Labutti K."/>
            <person name="Salamov A."/>
            <person name="Andreopoulos B."/>
            <person name="Baker S."/>
            <person name="Barry K."/>
            <person name="Bills G."/>
            <person name="Bluhm B."/>
            <person name="Cannon C."/>
            <person name="Castanera R."/>
            <person name="Culley D."/>
            <person name="Daum C."/>
            <person name="Ezra D."/>
            <person name="Gonzalez J."/>
            <person name="Henrissat B."/>
            <person name="Kuo A."/>
            <person name="Liang C."/>
            <person name="Lipzen A."/>
            <person name="Lutzoni F."/>
            <person name="Magnuson J."/>
            <person name="Mondo S."/>
            <person name="Nolan M."/>
            <person name="Ohm R."/>
            <person name="Pangilinan J."/>
            <person name="Park H.-J."/>
            <person name="Ramirez L."/>
            <person name="Alfaro M."/>
            <person name="Sun H."/>
            <person name="Tritt A."/>
            <person name="Yoshinaga Y."/>
            <person name="Zwiers L.-H."/>
            <person name="Turgeon B."/>
            <person name="Goodwin S."/>
            <person name="Spatafora J."/>
            <person name="Crous P."/>
            <person name="Grigoriev I."/>
        </authorList>
    </citation>
    <scope>NUCLEOTIDE SEQUENCE</scope>
    <source>
        <strain evidence="2">CBS 161.51</strain>
    </source>
</reference>
<keyword evidence="3" id="KW-1185">Reference proteome</keyword>
<evidence type="ECO:0000256" key="1">
    <source>
        <dbReference type="SAM" id="MobiDB-lite"/>
    </source>
</evidence>
<gene>
    <name evidence="2" type="ORF">EJ02DRAFT_365485</name>
</gene>
<feature type="compositionally biased region" description="Polar residues" evidence="1">
    <location>
        <begin position="152"/>
        <end position="165"/>
    </location>
</feature>
<name>A0A6A5T3U9_9PLEO</name>
<evidence type="ECO:0000313" key="2">
    <source>
        <dbReference type="EMBL" id="KAF1947271.1"/>
    </source>
</evidence>
<dbReference type="AlphaFoldDB" id="A0A6A5T3U9"/>